<dbReference type="SUPFAM" id="SSF101898">
    <property type="entry name" value="NHL repeat"/>
    <property type="match status" value="1"/>
</dbReference>
<evidence type="ECO:0000313" key="6">
    <source>
        <dbReference type="EMBL" id="CAB3366815.1"/>
    </source>
</evidence>
<evidence type="ECO:0008006" key="8">
    <source>
        <dbReference type="Google" id="ProtNLM"/>
    </source>
</evidence>
<accession>A0A8S1CEJ3</accession>
<keyword evidence="5" id="KW-0732">Signal</keyword>
<keyword evidence="4" id="KW-0472">Membrane</keyword>
<organism evidence="6 7">
    <name type="scientific">Cloeon dipterum</name>
    <dbReference type="NCBI Taxonomy" id="197152"/>
    <lineage>
        <taxon>Eukaryota</taxon>
        <taxon>Metazoa</taxon>
        <taxon>Ecdysozoa</taxon>
        <taxon>Arthropoda</taxon>
        <taxon>Hexapoda</taxon>
        <taxon>Insecta</taxon>
        <taxon>Pterygota</taxon>
        <taxon>Palaeoptera</taxon>
        <taxon>Ephemeroptera</taxon>
        <taxon>Pisciforma</taxon>
        <taxon>Baetidae</taxon>
        <taxon>Cloeon</taxon>
    </lineage>
</organism>
<dbReference type="PANTHER" id="PTHR10009">
    <property type="entry name" value="PROTEIN YELLOW-RELATED"/>
    <property type="match status" value="1"/>
</dbReference>
<evidence type="ECO:0000256" key="2">
    <source>
        <dbReference type="ARBA" id="ARBA00009127"/>
    </source>
</evidence>
<dbReference type="Gene3D" id="2.120.10.30">
    <property type="entry name" value="TolB, C-terminal domain"/>
    <property type="match status" value="1"/>
</dbReference>
<evidence type="ECO:0000256" key="5">
    <source>
        <dbReference type="SAM" id="SignalP"/>
    </source>
</evidence>
<comment type="subcellular location">
    <subcellularLocation>
        <location evidence="1">Secreted</location>
    </subcellularLocation>
</comment>
<reference evidence="6 7" key="1">
    <citation type="submission" date="2020-04" db="EMBL/GenBank/DDBJ databases">
        <authorList>
            <person name="Alioto T."/>
            <person name="Alioto T."/>
            <person name="Gomez Garrido J."/>
        </authorList>
    </citation>
    <scope>NUCLEOTIDE SEQUENCE [LARGE SCALE GENOMIC DNA]</scope>
</reference>
<keyword evidence="4" id="KW-0812">Transmembrane</keyword>
<dbReference type="InterPro" id="IPR011042">
    <property type="entry name" value="6-blade_b-propeller_TolB-like"/>
</dbReference>
<dbReference type="EMBL" id="CADEPI010000027">
    <property type="protein sequence ID" value="CAB3366815.1"/>
    <property type="molecule type" value="Genomic_DNA"/>
</dbReference>
<evidence type="ECO:0000256" key="3">
    <source>
        <dbReference type="ARBA" id="ARBA00022525"/>
    </source>
</evidence>
<dbReference type="Proteomes" id="UP000494165">
    <property type="component" value="Unassembled WGS sequence"/>
</dbReference>
<name>A0A8S1CEJ3_9INSE</name>
<keyword evidence="3" id="KW-0964">Secreted</keyword>
<gene>
    <name evidence="6" type="ORF">CLODIP_2_CD13386</name>
</gene>
<keyword evidence="4" id="KW-1133">Transmembrane helix</keyword>
<dbReference type="PANTHER" id="PTHR10009:SF18">
    <property type="entry name" value="PROTEIN YELLOW-LIKE PROTEIN"/>
    <property type="match status" value="1"/>
</dbReference>
<proteinExistence type="inferred from homology"/>
<sequence length="402" mass="44513">MIRICVMLGLTAACFAVRINPVLTIKNGKQPQCIAASKEKIFLAYQAGQKVLGWLPTFPLIATSGPNFWPSTKPESAGLCDTIYDVKGLEIDHTGNLWVLDDGGTSICFPKIIIFNPDNYKEIYHCQFPSAVVSSSSSNNRKLRGLFLDCFRADKCFAYIAYSGSNTIVVFDKSTGQIGRVEVQGTKIFAIALSALKKKLYISGYQSGALFSVSVAEIRAGKKSVKPTFEGNMNDWCSEMVMDDATGVLYLELKNSLVVYWNTNTPFQLVKVDFQEKYGRSKFSFAKGISGSIWIMQYKTSEKKSILYSAVVETESNTRFTTTVSGANTETDTKKRDEVFPATEIISVNTSTKNSENNEKGGTGTLIVAITCFIIFSIMSVGISYLAWSRIVKKKRRFSIPR</sequence>
<feature type="transmembrane region" description="Helical" evidence="4">
    <location>
        <begin position="366"/>
        <end position="388"/>
    </location>
</feature>
<evidence type="ECO:0000256" key="1">
    <source>
        <dbReference type="ARBA" id="ARBA00004613"/>
    </source>
</evidence>
<keyword evidence="7" id="KW-1185">Reference proteome</keyword>
<feature type="chain" id="PRO_5035935012" description="Bee-milk protein" evidence="5">
    <location>
        <begin position="17"/>
        <end position="402"/>
    </location>
</feature>
<dbReference type="InterPro" id="IPR017996">
    <property type="entry name" value="MRJP/yellow-related"/>
</dbReference>
<comment type="similarity">
    <text evidence="2">Belongs to the major royal jelly protein family.</text>
</comment>
<dbReference type="AlphaFoldDB" id="A0A8S1CEJ3"/>
<dbReference type="Pfam" id="PF03022">
    <property type="entry name" value="MRJP"/>
    <property type="match status" value="1"/>
</dbReference>
<evidence type="ECO:0000313" key="7">
    <source>
        <dbReference type="Proteomes" id="UP000494165"/>
    </source>
</evidence>
<feature type="signal peptide" evidence="5">
    <location>
        <begin position="1"/>
        <end position="16"/>
    </location>
</feature>
<dbReference type="OrthoDB" id="6583604at2759"/>
<comment type="caution">
    <text evidence="6">The sequence shown here is derived from an EMBL/GenBank/DDBJ whole genome shotgun (WGS) entry which is preliminary data.</text>
</comment>
<dbReference type="GO" id="GO:0005576">
    <property type="term" value="C:extracellular region"/>
    <property type="evidence" value="ECO:0007669"/>
    <property type="project" value="UniProtKB-SubCell"/>
</dbReference>
<evidence type="ECO:0000256" key="4">
    <source>
        <dbReference type="SAM" id="Phobius"/>
    </source>
</evidence>
<protein>
    <recommendedName>
        <fullName evidence="8">Bee-milk protein</fullName>
    </recommendedName>
</protein>